<dbReference type="GO" id="GO:0005739">
    <property type="term" value="C:mitochondrion"/>
    <property type="evidence" value="ECO:0007669"/>
    <property type="project" value="InterPro"/>
</dbReference>
<reference evidence="1 2" key="1">
    <citation type="journal article" date="2023" name="Hortic Res">
        <title>Pangenome of water caltrop reveals structural variations and asymmetric subgenome divergence after allopolyploidization.</title>
        <authorList>
            <person name="Zhang X."/>
            <person name="Chen Y."/>
            <person name="Wang L."/>
            <person name="Yuan Y."/>
            <person name="Fang M."/>
            <person name="Shi L."/>
            <person name="Lu R."/>
            <person name="Comes H.P."/>
            <person name="Ma Y."/>
            <person name="Chen Y."/>
            <person name="Huang G."/>
            <person name="Zhou Y."/>
            <person name="Zheng Z."/>
            <person name="Qiu Y."/>
        </authorList>
    </citation>
    <scope>NUCLEOTIDE SEQUENCE [LARGE SCALE GENOMIC DNA]</scope>
    <source>
        <strain evidence="1">F231</strain>
    </source>
</reference>
<accession>A0AAN7L3Q2</accession>
<evidence type="ECO:0000313" key="1">
    <source>
        <dbReference type="EMBL" id="KAK4777204.1"/>
    </source>
</evidence>
<dbReference type="PANTHER" id="PTHR34561">
    <property type="entry name" value="NADH DEHYDROGENASE [UBIQUINONE] 1 ALPHA SUBCOMPLEX ASSEMBLY FACTOR 8"/>
    <property type="match status" value="1"/>
</dbReference>
<keyword evidence="2" id="KW-1185">Reference proteome</keyword>
<comment type="caution">
    <text evidence="1">The sequence shown here is derived from an EMBL/GenBank/DDBJ whole genome shotgun (WGS) entry which is preliminary data.</text>
</comment>
<protein>
    <submittedName>
        <fullName evidence="1">Uncharacterized protein</fullName>
    </submittedName>
</protein>
<sequence>MPGLHAILFQEKQYGRCIVAKVPEIERDMCLTEFPLLKNCMQKTVLWPGTVDFLEKYFLNFPAEGFVASFPFYLLCSFNGIHKPTEFIMKVHMMKCCILVELEAAASK</sequence>
<organism evidence="1 2">
    <name type="scientific">Trapa natans</name>
    <name type="common">Water chestnut</name>
    <dbReference type="NCBI Taxonomy" id="22666"/>
    <lineage>
        <taxon>Eukaryota</taxon>
        <taxon>Viridiplantae</taxon>
        <taxon>Streptophyta</taxon>
        <taxon>Embryophyta</taxon>
        <taxon>Tracheophyta</taxon>
        <taxon>Spermatophyta</taxon>
        <taxon>Magnoliopsida</taxon>
        <taxon>eudicotyledons</taxon>
        <taxon>Gunneridae</taxon>
        <taxon>Pentapetalae</taxon>
        <taxon>rosids</taxon>
        <taxon>malvids</taxon>
        <taxon>Myrtales</taxon>
        <taxon>Lythraceae</taxon>
        <taxon>Trapa</taxon>
    </lineage>
</organism>
<dbReference type="GO" id="GO:0032981">
    <property type="term" value="P:mitochondrial respiratory chain complex I assembly"/>
    <property type="evidence" value="ECO:0007669"/>
    <property type="project" value="InterPro"/>
</dbReference>
<dbReference type="EMBL" id="JAXQNO010000018">
    <property type="protein sequence ID" value="KAK4777204.1"/>
    <property type="molecule type" value="Genomic_DNA"/>
</dbReference>
<dbReference type="PANTHER" id="PTHR34561:SF1">
    <property type="entry name" value="NADH DEHYDROGENASE [UBIQUINONE] 1 ALPHA SUBCOMPLEX ASSEMBLY FACTOR 8"/>
    <property type="match status" value="1"/>
</dbReference>
<gene>
    <name evidence="1" type="ORF">SAY86_005892</name>
</gene>
<dbReference type="InterPro" id="IPR034595">
    <property type="entry name" value="NDUFAF8"/>
</dbReference>
<evidence type="ECO:0000313" key="2">
    <source>
        <dbReference type="Proteomes" id="UP001346149"/>
    </source>
</evidence>
<name>A0AAN7L3Q2_TRANT</name>
<dbReference type="AlphaFoldDB" id="A0AAN7L3Q2"/>
<dbReference type="Proteomes" id="UP001346149">
    <property type="component" value="Unassembled WGS sequence"/>
</dbReference>
<proteinExistence type="predicted"/>